<comment type="caution">
    <text evidence="2">The sequence shown here is derived from an EMBL/GenBank/DDBJ whole genome shotgun (WGS) entry which is preliminary data.</text>
</comment>
<proteinExistence type="predicted"/>
<sequence length="70" mass="7676">MGTPTVNTACQNGLSLSNIEKIDEIENLNAVPVPKCTPRRNQKRETDRQQTNPFDGIGFANRTAKGMEGT</sequence>
<dbReference type="EMBL" id="NIZW01000006">
    <property type="protein sequence ID" value="PHQ35569.1"/>
    <property type="molecule type" value="Genomic_DNA"/>
</dbReference>
<name>A0A2G1WA89_9BACT</name>
<feature type="region of interest" description="Disordered" evidence="1">
    <location>
        <begin position="33"/>
        <end position="70"/>
    </location>
</feature>
<dbReference type="AlphaFoldDB" id="A0A2G1WA89"/>
<organism evidence="2 3">
    <name type="scientific">Rhodopirellula bahusiensis</name>
    <dbReference type="NCBI Taxonomy" id="2014065"/>
    <lineage>
        <taxon>Bacteria</taxon>
        <taxon>Pseudomonadati</taxon>
        <taxon>Planctomycetota</taxon>
        <taxon>Planctomycetia</taxon>
        <taxon>Pirellulales</taxon>
        <taxon>Pirellulaceae</taxon>
        <taxon>Rhodopirellula</taxon>
    </lineage>
</organism>
<keyword evidence="3" id="KW-1185">Reference proteome</keyword>
<accession>A0A2G1WA89</accession>
<evidence type="ECO:0000313" key="2">
    <source>
        <dbReference type="EMBL" id="PHQ35569.1"/>
    </source>
</evidence>
<evidence type="ECO:0000256" key="1">
    <source>
        <dbReference type="SAM" id="MobiDB-lite"/>
    </source>
</evidence>
<dbReference type="Proteomes" id="UP000225740">
    <property type="component" value="Unassembled WGS sequence"/>
</dbReference>
<gene>
    <name evidence="2" type="ORF">CEE69_07895</name>
</gene>
<evidence type="ECO:0000313" key="3">
    <source>
        <dbReference type="Proteomes" id="UP000225740"/>
    </source>
</evidence>
<protein>
    <submittedName>
        <fullName evidence="2">Uncharacterized protein</fullName>
    </submittedName>
</protein>
<reference evidence="2 3" key="1">
    <citation type="submission" date="2017-06" db="EMBL/GenBank/DDBJ databases">
        <title>Description of Rhodopirellula bahusiensis sp. nov.</title>
        <authorList>
            <person name="Kizina J."/>
            <person name="Harder J."/>
        </authorList>
    </citation>
    <scope>NUCLEOTIDE SEQUENCE [LARGE SCALE GENOMIC DNA]</scope>
    <source>
        <strain evidence="2 3">SWK21</strain>
    </source>
</reference>